<keyword evidence="3" id="KW-0847">Vitamin C</keyword>
<evidence type="ECO:0000256" key="6">
    <source>
        <dbReference type="ARBA" id="ARBA00023004"/>
    </source>
</evidence>
<evidence type="ECO:0000256" key="1">
    <source>
        <dbReference type="ARBA" id="ARBA00001961"/>
    </source>
</evidence>
<keyword evidence="4" id="KW-0223">Dioxygenase</keyword>
<dbReference type="PANTHER" id="PTHR10869">
    <property type="entry name" value="PROLYL 4-HYDROXYLASE ALPHA SUBUNIT"/>
    <property type="match status" value="1"/>
</dbReference>
<protein>
    <submittedName>
        <fullName evidence="8">Prolyl 4-hydroxylase</fullName>
        <ecNumber evidence="8">1.14.11.2</ecNumber>
    </submittedName>
</protein>
<dbReference type="Proteomes" id="UP001238450">
    <property type="component" value="Unassembled WGS sequence"/>
</dbReference>
<keyword evidence="5 8" id="KW-0560">Oxidoreductase</keyword>
<evidence type="ECO:0000313" key="9">
    <source>
        <dbReference type="Proteomes" id="UP001238450"/>
    </source>
</evidence>
<evidence type="ECO:0000256" key="2">
    <source>
        <dbReference type="ARBA" id="ARBA00022723"/>
    </source>
</evidence>
<dbReference type="GO" id="GO:0004656">
    <property type="term" value="F:procollagen-proline 4-dioxygenase activity"/>
    <property type="evidence" value="ECO:0007669"/>
    <property type="project" value="UniProtKB-EC"/>
</dbReference>
<evidence type="ECO:0000313" key="8">
    <source>
        <dbReference type="EMBL" id="MDQ0418322.1"/>
    </source>
</evidence>
<dbReference type="InterPro" id="IPR005123">
    <property type="entry name" value="Oxoglu/Fe-dep_dioxygenase_dom"/>
</dbReference>
<proteinExistence type="predicted"/>
<dbReference type="GO" id="GO:0005506">
    <property type="term" value="F:iron ion binding"/>
    <property type="evidence" value="ECO:0007669"/>
    <property type="project" value="InterPro"/>
</dbReference>
<dbReference type="Gene3D" id="2.60.120.620">
    <property type="entry name" value="q2cbj1_9rhob like domain"/>
    <property type="match status" value="1"/>
</dbReference>
<accession>A0AAJ1TKR1</accession>
<reference evidence="8 9" key="1">
    <citation type="submission" date="2023-07" db="EMBL/GenBank/DDBJ databases">
        <title>Genomic Encyclopedia of Type Strains, Phase IV (KMG-IV): sequencing the most valuable type-strain genomes for metagenomic binning, comparative biology and taxonomic classification.</title>
        <authorList>
            <person name="Goeker M."/>
        </authorList>
    </citation>
    <scope>NUCLEOTIDE SEQUENCE [LARGE SCALE GENOMIC DNA]</scope>
    <source>
        <strain evidence="8 9">DSM 46876</strain>
    </source>
</reference>
<dbReference type="EC" id="1.14.11.2" evidence="8"/>
<dbReference type="SMART" id="SM00702">
    <property type="entry name" value="P4Hc"/>
    <property type="match status" value="1"/>
</dbReference>
<dbReference type="Pfam" id="PF13640">
    <property type="entry name" value="2OG-FeII_Oxy_3"/>
    <property type="match status" value="1"/>
</dbReference>
<evidence type="ECO:0000256" key="5">
    <source>
        <dbReference type="ARBA" id="ARBA00023002"/>
    </source>
</evidence>
<organism evidence="8 9">
    <name type="scientific">Croceifilum oryzae</name>
    <dbReference type="NCBI Taxonomy" id="1553429"/>
    <lineage>
        <taxon>Bacteria</taxon>
        <taxon>Bacillati</taxon>
        <taxon>Bacillota</taxon>
        <taxon>Bacilli</taxon>
        <taxon>Bacillales</taxon>
        <taxon>Thermoactinomycetaceae</taxon>
        <taxon>Croceifilum</taxon>
    </lineage>
</organism>
<dbReference type="PROSITE" id="PS51471">
    <property type="entry name" value="FE2OG_OXY"/>
    <property type="match status" value="1"/>
</dbReference>
<dbReference type="InterPro" id="IPR045054">
    <property type="entry name" value="P4HA-like"/>
</dbReference>
<keyword evidence="2" id="KW-0479">Metal-binding</keyword>
<dbReference type="PANTHER" id="PTHR10869:SF246">
    <property type="entry name" value="TRANSMEMBRANE PROLYL 4-HYDROXYLASE"/>
    <property type="match status" value="1"/>
</dbReference>
<keyword evidence="6" id="KW-0408">Iron</keyword>
<dbReference type="EMBL" id="JAUSUV010000011">
    <property type="protein sequence ID" value="MDQ0418322.1"/>
    <property type="molecule type" value="Genomic_DNA"/>
</dbReference>
<dbReference type="InterPro" id="IPR044862">
    <property type="entry name" value="Pro_4_hyd_alph_FE2OG_OXY"/>
</dbReference>
<evidence type="ECO:0000259" key="7">
    <source>
        <dbReference type="PROSITE" id="PS51471"/>
    </source>
</evidence>
<dbReference type="RefSeq" id="WP_307253966.1">
    <property type="nucleotide sequence ID" value="NZ_JAUSUV010000011.1"/>
</dbReference>
<comment type="caution">
    <text evidence="8">The sequence shown here is derived from an EMBL/GenBank/DDBJ whole genome shotgun (WGS) entry which is preliminary data.</text>
</comment>
<dbReference type="InterPro" id="IPR006620">
    <property type="entry name" value="Pro_4_hyd_alph"/>
</dbReference>
<keyword evidence="9" id="KW-1185">Reference proteome</keyword>
<comment type="cofactor">
    <cofactor evidence="1">
        <name>L-ascorbate</name>
        <dbReference type="ChEBI" id="CHEBI:38290"/>
    </cofactor>
</comment>
<dbReference type="GO" id="GO:0031418">
    <property type="term" value="F:L-ascorbic acid binding"/>
    <property type="evidence" value="ECO:0007669"/>
    <property type="project" value="UniProtKB-KW"/>
</dbReference>
<name>A0AAJ1TKR1_9BACL</name>
<sequence>MIHRSATVLCLDPLIVTYEQILTLEECQELIQIVQPQLQPSTIVGETGLIYSDFRVCNTGWVPHHTSPFTTEICERIASITRQPLSHAEQMQIGQYPVGGRFGAHFDAFELHKEASYQFMTHGGQRTYTALLYLNTLPAGVGGETFFPNLGLEIVPQAGTLLVFQNCIKGTIDPHPLSLHGSHPLNEGIKYIATLWFRERPLV</sequence>
<evidence type="ECO:0000256" key="4">
    <source>
        <dbReference type="ARBA" id="ARBA00022964"/>
    </source>
</evidence>
<feature type="domain" description="Fe2OG dioxygenase" evidence="7">
    <location>
        <begin position="87"/>
        <end position="199"/>
    </location>
</feature>
<evidence type="ECO:0000256" key="3">
    <source>
        <dbReference type="ARBA" id="ARBA00022896"/>
    </source>
</evidence>
<dbReference type="AlphaFoldDB" id="A0AAJ1TKR1"/>
<gene>
    <name evidence="8" type="ORF">J2Z48_002514</name>
</gene>